<dbReference type="Pfam" id="PF01963">
    <property type="entry name" value="TraB_PrgY_gumN"/>
    <property type="match status" value="1"/>
</dbReference>
<name>A0A0F9JGL5_9ZZZZ</name>
<dbReference type="PANTHER" id="PTHR40590:SF1">
    <property type="entry name" value="CYTOPLASMIC PROTEIN"/>
    <property type="match status" value="1"/>
</dbReference>
<gene>
    <name evidence="1" type="ORF">LCGC14_1531440</name>
</gene>
<dbReference type="EMBL" id="LAZR01011478">
    <property type="protein sequence ID" value="KKM61466.1"/>
    <property type="molecule type" value="Genomic_DNA"/>
</dbReference>
<evidence type="ECO:0000313" key="1">
    <source>
        <dbReference type="EMBL" id="KKM61466.1"/>
    </source>
</evidence>
<dbReference type="PANTHER" id="PTHR40590">
    <property type="entry name" value="CYTOPLASMIC PROTEIN-RELATED"/>
    <property type="match status" value="1"/>
</dbReference>
<protein>
    <recommendedName>
        <fullName evidence="2">TraB/GumN family protein</fullName>
    </recommendedName>
</protein>
<dbReference type="InterPro" id="IPR047111">
    <property type="entry name" value="YbaP-like"/>
</dbReference>
<organism evidence="1">
    <name type="scientific">marine sediment metagenome</name>
    <dbReference type="NCBI Taxonomy" id="412755"/>
    <lineage>
        <taxon>unclassified sequences</taxon>
        <taxon>metagenomes</taxon>
        <taxon>ecological metagenomes</taxon>
    </lineage>
</organism>
<accession>A0A0F9JGL5</accession>
<proteinExistence type="predicted"/>
<sequence>MKKIVIALITIVFSTTAYAESSVWKLTSGNNNFYIAGSCHVLSKSDYPLPEEFELAYENVDQVIFETDLEALMRPEIQQLLMSIATYPGDDTLEKKLSRKSYAALAEYCNHNAIPISIFQKFKPWMVTMTLLAIELEKNGISSADGLELYLSEKIKRDGKNTGGLEDIQEHIKIISSFEEALDESIIENFVQEIEDLHIIAKDLIKSWKAGDEAKINEYLSGRLRKESPKLYERIIVDRNRRWISPLEDLINSGERTLVVVGVGHLAGEDSVINLLKSKGYKIEKLNVELHGQSP</sequence>
<dbReference type="CDD" id="cd14789">
    <property type="entry name" value="Tiki"/>
    <property type="match status" value="1"/>
</dbReference>
<dbReference type="AlphaFoldDB" id="A0A0F9JGL5"/>
<reference evidence="1" key="1">
    <citation type="journal article" date="2015" name="Nature">
        <title>Complex archaea that bridge the gap between prokaryotes and eukaryotes.</title>
        <authorList>
            <person name="Spang A."/>
            <person name="Saw J.H."/>
            <person name="Jorgensen S.L."/>
            <person name="Zaremba-Niedzwiedzka K."/>
            <person name="Martijn J."/>
            <person name="Lind A.E."/>
            <person name="van Eijk R."/>
            <person name="Schleper C."/>
            <person name="Guy L."/>
            <person name="Ettema T.J."/>
        </authorList>
    </citation>
    <scope>NUCLEOTIDE SEQUENCE</scope>
</reference>
<dbReference type="InterPro" id="IPR002816">
    <property type="entry name" value="TraB/PrgY/GumN_fam"/>
</dbReference>
<comment type="caution">
    <text evidence="1">The sequence shown here is derived from an EMBL/GenBank/DDBJ whole genome shotgun (WGS) entry which is preliminary data.</text>
</comment>
<evidence type="ECO:0008006" key="2">
    <source>
        <dbReference type="Google" id="ProtNLM"/>
    </source>
</evidence>